<feature type="active site" description="Nucleophile" evidence="2">
    <location>
        <position position="77"/>
    </location>
</feature>
<dbReference type="GO" id="GO:0016787">
    <property type="term" value="F:hydrolase activity"/>
    <property type="evidence" value="ECO:0007669"/>
    <property type="project" value="UniProtKB-UniRule"/>
</dbReference>
<keyword evidence="2" id="KW-0442">Lipid degradation</keyword>
<dbReference type="InterPro" id="IPR016035">
    <property type="entry name" value="Acyl_Trfase/lysoPLipase"/>
</dbReference>
<dbReference type="Pfam" id="PF01734">
    <property type="entry name" value="Patatin"/>
    <property type="match status" value="1"/>
</dbReference>
<dbReference type="RefSeq" id="WP_149111213.1">
    <property type="nucleotide sequence ID" value="NZ_CP042425.1"/>
</dbReference>
<dbReference type="PANTHER" id="PTHR46394:SF1">
    <property type="entry name" value="PNPLA DOMAIN-CONTAINING PROTEIN"/>
    <property type="match status" value="1"/>
</dbReference>
<evidence type="ECO:0000256" key="1">
    <source>
        <dbReference type="ARBA" id="ARBA00023098"/>
    </source>
</evidence>
<dbReference type="Gene3D" id="3.40.1090.10">
    <property type="entry name" value="Cytosolic phospholipase A2 catalytic domain"/>
    <property type="match status" value="2"/>
</dbReference>
<dbReference type="InterPro" id="IPR002641">
    <property type="entry name" value="PNPLA_dom"/>
</dbReference>
<organism evidence="4 5">
    <name type="scientific">Limnoglobus roseus</name>
    <dbReference type="NCBI Taxonomy" id="2598579"/>
    <lineage>
        <taxon>Bacteria</taxon>
        <taxon>Pseudomonadati</taxon>
        <taxon>Planctomycetota</taxon>
        <taxon>Planctomycetia</taxon>
        <taxon>Gemmatales</taxon>
        <taxon>Gemmataceae</taxon>
        <taxon>Limnoglobus</taxon>
    </lineage>
</organism>
<dbReference type="AlphaFoldDB" id="A0A5C1AHP2"/>
<evidence type="ECO:0000313" key="4">
    <source>
        <dbReference type="EMBL" id="QEL16488.1"/>
    </source>
</evidence>
<keyword evidence="2" id="KW-0378">Hydrolase</keyword>
<feature type="domain" description="PNPLA" evidence="3">
    <location>
        <begin position="44"/>
        <end position="276"/>
    </location>
</feature>
<dbReference type="SUPFAM" id="SSF52151">
    <property type="entry name" value="FabD/lysophospholipase-like"/>
    <property type="match status" value="1"/>
</dbReference>
<dbReference type="OrthoDB" id="9770965at2"/>
<proteinExistence type="predicted"/>
<feature type="short sequence motif" description="DGA/G" evidence="2">
    <location>
        <begin position="263"/>
        <end position="265"/>
    </location>
</feature>
<evidence type="ECO:0000259" key="3">
    <source>
        <dbReference type="PROSITE" id="PS51635"/>
    </source>
</evidence>
<dbReference type="PANTHER" id="PTHR46394">
    <property type="entry name" value="ANNEXIN"/>
    <property type="match status" value="1"/>
</dbReference>
<feature type="active site" description="Proton acceptor" evidence="2">
    <location>
        <position position="263"/>
    </location>
</feature>
<keyword evidence="5" id="KW-1185">Reference proteome</keyword>
<dbReference type="InterPro" id="IPR052580">
    <property type="entry name" value="Lipid_Hydrolase"/>
</dbReference>
<evidence type="ECO:0000256" key="2">
    <source>
        <dbReference type="PROSITE-ProRule" id="PRU01161"/>
    </source>
</evidence>
<feature type="short sequence motif" description="GXGXXG" evidence="2">
    <location>
        <begin position="48"/>
        <end position="53"/>
    </location>
</feature>
<dbReference type="Proteomes" id="UP000324974">
    <property type="component" value="Chromosome"/>
</dbReference>
<sequence>MAGVWNPVETRRKFGLYLSAAERAKVEANMAPLARVDQFFDADAVFEGGGVLGIAFLGAVRLCSEVGIRWHGVAGTSAGAITASLLAADLNIDQLEQILAHLDFMTFLSKKTSRMIFNGDPSDDLDHPILLLTNLAMTGTLGQYSSEPFKVWLDEVLKWAGKQSFGEMWDKSALANDRQLKIVVSDVTRGEMKVLPDDLEPARGTPARAAEGATSTVQAGKVEYRPPLTPKQRAFSVAEAVRLSMSIPFFFEPGTLESSRIVDGGILSNFPLWIYDDDTPNKKPEWPTFGFRLVDKADALPLPIEKATDLLSSMLKTMMLAGDRRYLSQRHQGRVIDLDLTGLNISATQFGLTADQKDQLYTRGYLSAKDFFTNRWSWKNHLTLRGF</sequence>
<keyword evidence="1 2" id="KW-0443">Lipid metabolism</keyword>
<evidence type="ECO:0000313" key="5">
    <source>
        <dbReference type="Proteomes" id="UP000324974"/>
    </source>
</evidence>
<dbReference type="EMBL" id="CP042425">
    <property type="protein sequence ID" value="QEL16488.1"/>
    <property type="molecule type" value="Genomic_DNA"/>
</dbReference>
<feature type="short sequence motif" description="GXSXG" evidence="2">
    <location>
        <begin position="75"/>
        <end position="79"/>
    </location>
</feature>
<gene>
    <name evidence="4" type="ORF">PX52LOC_03445</name>
</gene>
<dbReference type="PROSITE" id="PS51635">
    <property type="entry name" value="PNPLA"/>
    <property type="match status" value="1"/>
</dbReference>
<dbReference type="GO" id="GO:0016042">
    <property type="term" value="P:lipid catabolic process"/>
    <property type="evidence" value="ECO:0007669"/>
    <property type="project" value="UniProtKB-UniRule"/>
</dbReference>
<name>A0A5C1AHP2_9BACT</name>
<accession>A0A5C1AHP2</accession>
<dbReference type="KEGG" id="lrs:PX52LOC_03445"/>
<reference evidence="5" key="1">
    <citation type="submission" date="2019-08" db="EMBL/GenBank/DDBJ databases">
        <title>Limnoglobus roseus gen. nov., sp. nov., a novel freshwater planctomycete with a giant genome from the family Gemmataceae.</title>
        <authorList>
            <person name="Kulichevskaya I.S."/>
            <person name="Naumoff D.G."/>
            <person name="Miroshnikov K."/>
            <person name="Ivanova A."/>
            <person name="Philippov D.A."/>
            <person name="Hakobyan A."/>
            <person name="Rijpstra I.C."/>
            <person name="Sinninghe Damste J.S."/>
            <person name="Liesack W."/>
            <person name="Dedysh S.N."/>
        </authorList>
    </citation>
    <scope>NUCLEOTIDE SEQUENCE [LARGE SCALE GENOMIC DNA]</scope>
    <source>
        <strain evidence="5">PX52</strain>
    </source>
</reference>
<protein>
    <recommendedName>
        <fullName evidence="3">PNPLA domain-containing protein</fullName>
    </recommendedName>
</protein>